<feature type="region of interest" description="Disordered" evidence="1">
    <location>
        <begin position="435"/>
        <end position="480"/>
    </location>
</feature>
<proteinExistence type="predicted"/>
<dbReference type="Pfam" id="PF04194">
    <property type="entry name" value="PDCD2_C"/>
    <property type="match status" value="1"/>
</dbReference>
<feature type="region of interest" description="Disordered" evidence="1">
    <location>
        <begin position="273"/>
        <end position="300"/>
    </location>
</feature>
<dbReference type="AlphaFoldDB" id="A0A834YJM1"/>
<feature type="region of interest" description="Disordered" evidence="1">
    <location>
        <begin position="319"/>
        <end position="369"/>
    </location>
</feature>
<keyword evidence="4" id="KW-1185">Reference proteome</keyword>
<evidence type="ECO:0000256" key="1">
    <source>
        <dbReference type="SAM" id="MobiDB-lite"/>
    </source>
</evidence>
<sequence length="516" mass="57406">MSTKKNYSYFIAVPSNSLWPEFEIIIEDECAFDSEVSEDNAYASALVSKEQMDETVKSLLDNFEGDSDKRSWASFQERIAKAPEQVLRYCRDANAKPLWPVSSGRSSEADIPKCKYCDGPLGFEFQILPQLLYYFGVKNDADSLDWATIVVYTCAASCEASVGYKDEFAWVQLSSPSAVDPTSVARSHVSDLSLKTTYLKPTMASSHWGEMKEKNSNTTINNSSCRALFRTPSRAPPKSPLSHFINITIKKSTSLNHSSTNIRIKIPKLLGKTLKKKDSQSNHVDTNKNNIIKNSKKWGNPRKLFPTKVSSLFANVFSKKSSVNGGNDRSRGGSSSGDGTRNVRGNLDGHGNRCTGSSMRSTNSLNGVELPSECHTLNEILKVEEEEEKLKKQTGLARNNTQQSIVTHKPPRKLSLSFWRFFKKKIRLDFIKGKSSISSSSNGGGGGGASDSEIEKEEVVNGKARSLRNKAAKVVEDKEEGDKELCRKRILMGERCRRRMDFSGLIRYDENGNPLP</sequence>
<organism evidence="3 4">
    <name type="scientific">Tetracentron sinense</name>
    <name type="common">Spur-leaf</name>
    <dbReference type="NCBI Taxonomy" id="13715"/>
    <lineage>
        <taxon>Eukaryota</taxon>
        <taxon>Viridiplantae</taxon>
        <taxon>Streptophyta</taxon>
        <taxon>Embryophyta</taxon>
        <taxon>Tracheophyta</taxon>
        <taxon>Spermatophyta</taxon>
        <taxon>Magnoliopsida</taxon>
        <taxon>Trochodendrales</taxon>
        <taxon>Trochodendraceae</taxon>
        <taxon>Tetracentron</taxon>
    </lineage>
</organism>
<feature type="domain" description="Programmed cell death protein 2 C-terminal" evidence="2">
    <location>
        <begin position="70"/>
        <end position="172"/>
    </location>
</feature>
<dbReference type="OrthoDB" id="443682at2759"/>
<reference evidence="3 4" key="1">
    <citation type="submission" date="2020-04" db="EMBL/GenBank/DDBJ databases">
        <title>Plant Genome Project.</title>
        <authorList>
            <person name="Zhang R.-G."/>
        </authorList>
    </citation>
    <scope>NUCLEOTIDE SEQUENCE [LARGE SCALE GENOMIC DNA]</scope>
    <source>
        <strain evidence="3">YNK0</strain>
        <tissue evidence="3">Leaf</tissue>
    </source>
</reference>
<evidence type="ECO:0000313" key="4">
    <source>
        <dbReference type="Proteomes" id="UP000655225"/>
    </source>
</evidence>
<dbReference type="Proteomes" id="UP000655225">
    <property type="component" value="Unassembled WGS sequence"/>
</dbReference>
<dbReference type="PANTHER" id="PTHR12298">
    <property type="entry name" value="PCDC2 PROGRAMMED CELL DEATH PROTEIN 2 -RELATED"/>
    <property type="match status" value="1"/>
</dbReference>
<gene>
    <name evidence="3" type="ORF">HHK36_026420</name>
</gene>
<evidence type="ECO:0000259" key="2">
    <source>
        <dbReference type="Pfam" id="PF04194"/>
    </source>
</evidence>
<dbReference type="PANTHER" id="PTHR12298:SF4">
    <property type="entry name" value="PROGRAMMED CELL DEATH PROTEIN 2"/>
    <property type="match status" value="1"/>
</dbReference>
<evidence type="ECO:0000313" key="3">
    <source>
        <dbReference type="EMBL" id="KAF8387765.1"/>
    </source>
</evidence>
<dbReference type="GO" id="GO:0005737">
    <property type="term" value="C:cytoplasm"/>
    <property type="evidence" value="ECO:0007669"/>
    <property type="project" value="InterPro"/>
</dbReference>
<protein>
    <recommendedName>
        <fullName evidence="2">Programmed cell death protein 2 C-terminal domain-containing protein</fullName>
    </recommendedName>
</protein>
<name>A0A834YJM1_TETSI</name>
<feature type="compositionally biased region" description="Polar residues" evidence="1">
    <location>
        <begin position="354"/>
        <end position="366"/>
    </location>
</feature>
<comment type="caution">
    <text evidence="3">The sequence shown here is derived from an EMBL/GenBank/DDBJ whole genome shotgun (WGS) entry which is preliminary data.</text>
</comment>
<accession>A0A834YJM1</accession>
<dbReference type="EMBL" id="JABCRI010000020">
    <property type="protein sequence ID" value="KAF8387765.1"/>
    <property type="molecule type" value="Genomic_DNA"/>
</dbReference>
<dbReference type="InterPro" id="IPR007320">
    <property type="entry name" value="PDCD2_C"/>
</dbReference>